<sequence>MDHKSNPVERTTRQEKEGRPLTRWKKISKDQLAQTEQCSGQMLVALVVAKNGPARSVKNHTHTEQGSEIIVFAVAFRPMSVSSGDLLPLLPSHQPDSSPLDILFPSLKRPTTHR</sequence>
<evidence type="ECO:0000256" key="1">
    <source>
        <dbReference type="SAM" id="MobiDB-lite"/>
    </source>
</evidence>
<feature type="region of interest" description="Disordered" evidence="1">
    <location>
        <begin position="92"/>
        <end position="114"/>
    </location>
</feature>
<proteinExistence type="predicted"/>
<organism evidence="2 3">
    <name type="scientific">Eumeta variegata</name>
    <name type="common">Bagworm moth</name>
    <name type="synonym">Eumeta japonica</name>
    <dbReference type="NCBI Taxonomy" id="151549"/>
    <lineage>
        <taxon>Eukaryota</taxon>
        <taxon>Metazoa</taxon>
        <taxon>Ecdysozoa</taxon>
        <taxon>Arthropoda</taxon>
        <taxon>Hexapoda</taxon>
        <taxon>Insecta</taxon>
        <taxon>Pterygota</taxon>
        <taxon>Neoptera</taxon>
        <taxon>Endopterygota</taxon>
        <taxon>Lepidoptera</taxon>
        <taxon>Glossata</taxon>
        <taxon>Ditrysia</taxon>
        <taxon>Tineoidea</taxon>
        <taxon>Psychidae</taxon>
        <taxon>Oiketicinae</taxon>
        <taxon>Eumeta</taxon>
    </lineage>
</organism>
<name>A0A4C1ZER8_EUMVA</name>
<evidence type="ECO:0000313" key="3">
    <source>
        <dbReference type="Proteomes" id="UP000299102"/>
    </source>
</evidence>
<dbReference type="Proteomes" id="UP000299102">
    <property type="component" value="Unassembled WGS sequence"/>
</dbReference>
<feature type="region of interest" description="Disordered" evidence="1">
    <location>
        <begin position="1"/>
        <end position="24"/>
    </location>
</feature>
<dbReference type="EMBL" id="BGZK01001766">
    <property type="protein sequence ID" value="GBP85892.1"/>
    <property type="molecule type" value="Genomic_DNA"/>
</dbReference>
<protein>
    <submittedName>
        <fullName evidence="2">Uncharacterized protein</fullName>
    </submittedName>
</protein>
<dbReference type="AlphaFoldDB" id="A0A4C1ZER8"/>
<keyword evidence="3" id="KW-1185">Reference proteome</keyword>
<reference evidence="2 3" key="1">
    <citation type="journal article" date="2019" name="Commun. Biol.">
        <title>The bagworm genome reveals a unique fibroin gene that provides high tensile strength.</title>
        <authorList>
            <person name="Kono N."/>
            <person name="Nakamura H."/>
            <person name="Ohtoshi R."/>
            <person name="Tomita M."/>
            <person name="Numata K."/>
            <person name="Arakawa K."/>
        </authorList>
    </citation>
    <scope>NUCLEOTIDE SEQUENCE [LARGE SCALE GENOMIC DNA]</scope>
</reference>
<gene>
    <name evidence="2" type="ORF">EVAR_36060_1</name>
</gene>
<feature type="compositionally biased region" description="Basic and acidic residues" evidence="1">
    <location>
        <begin position="1"/>
        <end position="20"/>
    </location>
</feature>
<evidence type="ECO:0000313" key="2">
    <source>
        <dbReference type="EMBL" id="GBP85892.1"/>
    </source>
</evidence>
<accession>A0A4C1ZER8</accession>
<comment type="caution">
    <text evidence="2">The sequence shown here is derived from an EMBL/GenBank/DDBJ whole genome shotgun (WGS) entry which is preliminary data.</text>
</comment>